<keyword evidence="3" id="KW-1185">Reference proteome</keyword>
<dbReference type="EMBL" id="MBPK01000043">
    <property type="protein sequence ID" value="PKT80389.1"/>
    <property type="molecule type" value="Genomic_DNA"/>
</dbReference>
<dbReference type="OrthoDB" id="5323720at2"/>
<keyword evidence="1" id="KW-0732">Signal</keyword>
<proteinExistence type="predicted"/>
<protein>
    <recommendedName>
        <fullName evidence="4">Lipoprotein</fullName>
    </recommendedName>
</protein>
<dbReference type="AlphaFoldDB" id="A0A2N3PIA0"/>
<sequence>MKKKFLKNACIISVLALGGILSGCAQKYDSLPNTRVKQACTTPIITYEFGFLKEGEHNDLQIANALVKDIVEKSLMQSGCFTQANTNNYKHYQLDIVYGSINKKNAQGGFFHSTTSDALIFEIQLSFNNKMDETRIFQGKSSLENANEQYLKVFGKSSELDNNQIQITLQNAINSAINETTRSFSDNKQ</sequence>
<dbReference type="PROSITE" id="PS51257">
    <property type="entry name" value="PROKAR_LIPOPROTEIN"/>
    <property type="match status" value="1"/>
</dbReference>
<dbReference type="RefSeq" id="WP_006802546.1">
    <property type="nucleotide sequence ID" value="NZ_CABKOI010000020.1"/>
</dbReference>
<comment type="caution">
    <text evidence="2">The sequence shown here is derived from an EMBL/GenBank/DDBJ whole genome shotgun (WGS) entry which is preliminary data.</text>
</comment>
<gene>
    <name evidence="2" type="ORF">BCM31_03335</name>
</gene>
<feature type="signal peptide" evidence="1">
    <location>
        <begin position="1"/>
        <end position="27"/>
    </location>
</feature>
<evidence type="ECO:0000313" key="2">
    <source>
        <dbReference type="EMBL" id="PKT80389.1"/>
    </source>
</evidence>
<dbReference type="Proteomes" id="UP000233350">
    <property type="component" value="Unassembled WGS sequence"/>
</dbReference>
<feature type="chain" id="PRO_5014755764" description="Lipoprotein" evidence="1">
    <location>
        <begin position="28"/>
        <end position="189"/>
    </location>
</feature>
<name>A0A2N3PIA0_9HELI</name>
<evidence type="ECO:0000313" key="3">
    <source>
        <dbReference type="Proteomes" id="UP000233350"/>
    </source>
</evidence>
<accession>A0A2N3PIA0</accession>
<organism evidence="2 3">
    <name type="scientific">Helicobacter winghamensis</name>
    <dbReference type="NCBI Taxonomy" id="157268"/>
    <lineage>
        <taxon>Bacteria</taxon>
        <taxon>Pseudomonadati</taxon>
        <taxon>Campylobacterota</taxon>
        <taxon>Epsilonproteobacteria</taxon>
        <taxon>Campylobacterales</taxon>
        <taxon>Helicobacteraceae</taxon>
        <taxon>Helicobacter</taxon>
    </lineage>
</organism>
<reference evidence="2 3" key="1">
    <citation type="submission" date="2016-07" db="EMBL/GenBank/DDBJ databases">
        <title>Detection of Helicobacter winghamensis from caecal content of red fox (Vulpes vulpes).</title>
        <authorList>
            <person name="Zanoni R.G."/>
            <person name="Florio D."/>
            <person name="Caffara M."/>
            <person name="Renzi M."/>
            <person name="Parisi A."/>
            <person name="Pasquali F."/>
            <person name="Manfreda G."/>
        </authorList>
    </citation>
    <scope>NUCLEOTIDE SEQUENCE [LARGE SCALE GENOMIC DNA]</scope>
    <source>
        <strain evidence="2 3">295_13</strain>
    </source>
</reference>
<evidence type="ECO:0008006" key="4">
    <source>
        <dbReference type="Google" id="ProtNLM"/>
    </source>
</evidence>
<dbReference type="GeneID" id="97290097"/>
<evidence type="ECO:0000256" key="1">
    <source>
        <dbReference type="SAM" id="SignalP"/>
    </source>
</evidence>